<dbReference type="PANTHER" id="PTHR43968">
    <property type="match status" value="1"/>
</dbReference>
<evidence type="ECO:0000313" key="3">
    <source>
        <dbReference type="EMBL" id="SDT97841.1"/>
    </source>
</evidence>
<feature type="domain" description="GST C-terminal" evidence="2">
    <location>
        <begin position="84"/>
        <end position="215"/>
    </location>
</feature>
<dbReference type="SUPFAM" id="SSF47616">
    <property type="entry name" value="GST C-terminal domain-like"/>
    <property type="match status" value="1"/>
</dbReference>
<dbReference type="InterPro" id="IPR010987">
    <property type="entry name" value="Glutathione-S-Trfase_C-like"/>
</dbReference>
<dbReference type="Gene3D" id="3.40.30.10">
    <property type="entry name" value="Glutaredoxin"/>
    <property type="match status" value="1"/>
</dbReference>
<evidence type="ECO:0000259" key="2">
    <source>
        <dbReference type="PROSITE" id="PS50405"/>
    </source>
</evidence>
<name>A0A1H2ERX5_9GAMM</name>
<dbReference type="PROSITE" id="PS50405">
    <property type="entry name" value="GST_CTER"/>
    <property type="match status" value="1"/>
</dbReference>
<keyword evidence="3" id="KW-0808">Transferase</keyword>
<dbReference type="InterPro" id="IPR040079">
    <property type="entry name" value="Glutathione_S-Trfase"/>
</dbReference>
<dbReference type="SFLD" id="SFLDS00019">
    <property type="entry name" value="Glutathione_Transferase_(cytos"/>
    <property type="match status" value="1"/>
</dbReference>
<dbReference type="SFLD" id="SFLDG00358">
    <property type="entry name" value="Main_(cytGST)"/>
    <property type="match status" value="1"/>
</dbReference>
<feature type="domain" description="GST N-terminal" evidence="1">
    <location>
        <begin position="1"/>
        <end position="79"/>
    </location>
</feature>
<dbReference type="Pfam" id="PF13417">
    <property type="entry name" value="GST_N_3"/>
    <property type="match status" value="1"/>
</dbReference>
<dbReference type="PANTHER" id="PTHR43968:SF6">
    <property type="entry name" value="GLUTATHIONE S-TRANSFERASE OMEGA"/>
    <property type="match status" value="1"/>
</dbReference>
<dbReference type="AlphaFoldDB" id="A0A1H2ERX5"/>
<dbReference type="STRING" id="1434072.SAMN05216210_0984"/>
<sequence>MSLTLYGAILSPFVRKNRIQLADQSLDYELVAIDPFNQPEWFSEINPLRRVPALKTADGIIADSAIIAQYLHDSYPGSNLYGSTPTESARVRWLEKFADYELAPLATFTVFRNRLLNPVHGKDCDEDAVQHAMEHDLPPLLAYLEQQLEGKHWFLGEQFSLADIAVGSQLINLAHGGQLIDELQWPNLSCLLSKLSSRQSVSSLLPGEHQLVGKLREFAAKRQAG</sequence>
<keyword evidence="4" id="KW-1185">Reference proteome</keyword>
<dbReference type="Gene3D" id="1.20.1050.10">
    <property type="match status" value="1"/>
</dbReference>
<dbReference type="InterPro" id="IPR004045">
    <property type="entry name" value="Glutathione_S-Trfase_N"/>
</dbReference>
<dbReference type="Proteomes" id="UP000243924">
    <property type="component" value="Chromosome I"/>
</dbReference>
<dbReference type="OrthoDB" id="9782992at2"/>
<dbReference type="Pfam" id="PF14497">
    <property type="entry name" value="GST_C_3"/>
    <property type="match status" value="1"/>
</dbReference>
<protein>
    <submittedName>
        <fullName evidence="3">Glutathione S-transferase</fullName>
    </submittedName>
</protein>
<dbReference type="GO" id="GO:0016740">
    <property type="term" value="F:transferase activity"/>
    <property type="evidence" value="ECO:0007669"/>
    <property type="project" value="UniProtKB-KW"/>
</dbReference>
<dbReference type="InterPro" id="IPR036282">
    <property type="entry name" value="Glutathione-S-Trfase_C_sf"/>
</dbReference>
<dbReference type="InterPro" id="IPR050983">
    <property type="entry name" value="GST_Omega/HSP26"/>
</dbReference>
<evidence type="ECO:0000313" key="4">
    <source>
        <dbReference type="Proteomes" id="UP000243924"/>
    </source>
</evidence>
<reference evidence="4" key="1">
    <citation type="submission" date="2016-10" db="EMBL/GenBank/DDBJ databases">
        <authorList>
            <person name="Varghese N."/>
            <person name="Submissions S."/>
        </authorList>
    </citation>
    <scope>NUCLEOTIDE SEQUENCE [LARGE SCALE GENOMIC DNA]</scope>
    <source>
        <strain evidence="4">CECT 8338</strain>
    </source>
</reference>
<gene>
    <name evidence="3" type="ORF">SAMN05216210_0984</name>
</gene>
<dbReference type="PROSITE" id="PS50404">
    <property type="entry name" value="GST_NTER"/>
    <property type="match status" value="1"/>
</dbReference>
<organism evidence="3 4">
    <name type="scientific">Halopseudomonas salegens</name>
    <dbReference type="NCBI Taxonomy" id="1434072"/>
    <lineage>
        <taxon>Bacteria</taxon>
        <taxon>Pseudomonadati</taxon>
        <taxon>Pseudomonadota</taxon>
        <taxon>Gammaproteobacteria</taxon>
        <taxon>Pseudomonadales</taxon>
        <taxon>Pseudomonadaceae</taxon>
        <taxon>Halopseudomonas</taxon>
    </lineage>
</organism>
<dbReference type="RefSeq" id="WP_092384709.1">
    <property type="nucleotide sequence ID" value="NZ_LT629787.1"/>
</dbReference>
<dbReference type="EMBL" id="LT629787">
    <property type="protein sequence ID" value="SDT97841.1"/>
    <property type="molecule type" value="Genomic_DNA"/>
</dbReference>
<dbReference type="InterPro" id="IPR036249">
    <property type="entry name" value="Thioredoxin-like_sf"/>
</dbReference>
<dbReference type="CDD" id="cd00299">
    <property type="entry name" value="GST_C_family"/>
    <property type="match status" value="1"/>
</dbReference>
<accession>A0A1H2ERX5</accession>
<dbReference type="CDD" id="cd00570">
    <property type="entry name" value="GST_N_family"/>
    <property type="match status" value="1"/>
</dbReference>
<evidence type="ECO:0000259" key="1">
    <source>
        <dbReference type="PROSITE" id="PS50404"/>
    </source>
</evidence>
<proteinExistence type="predicted"/>
<dbReference type="SUPFAM" id="SSF52833">
    <property type="entry name" value="Thioredoxin-like"/>
    <property type="match status" value="1"/>
</dbReference>
<dbReference type="GO" id="GO:0005737">
    <property type="term" value="C:cytoplasm"/>
    <property type="evidence" value="ECO:0007669"/>
    <property type="project" value="TreeGrafter"/>
</dbReference>
<dbReference type="InterPro" id="IPR004046">
    <property type="entry name" value="GST_C"/>
</dbReference>